<dbReference type="Gene3D" id="3.20.20.80">
    <property type="entry name" value="Glycosidases"/>
    <property type="match status" value="1"/>
</dbReference>
<evidence type="ECO:0000256" key="5">
    <source>
        <dbReference type="ARBA" id="ARBA00023277"/>
    </source>
</evidence>
<feature type="binding site" evidence="9">
    <location>
        <position position="540"/>
    </location>
    <ligand>
        <name>substrate</name>
    </ligand>
</feature>
<dbReference type="PRINTS" id="PR00842">
    <property type="entry name" value="GLHYDLASE14B"/>
</dbReference>
<dbReference type="AlphaFoldDB" id="A0A8T2SPT2"/>
<dbReference type="EC" id="3.2.1.2" evidence="3 10"/>
<feature type="binding site" evidence="9">
    <location>
        <begin position="500"/>
        <end position="501"/>
    </location>
    <ligand>
        <name>substrate</name>
    </ligand>
</feature>
<evidence type="ECO:0000256" key="8">
    <source>
        <dbReference type="PIRSR" id="PIRSR601554-1"/>
    </source>
</evidence>
<dbReference type="GO" id="GO:0000272">
    <property type="term" value="P:polysaccharide catabolic process"/>
    <property type="evidence" value="ECO:0007669"/>
    <property type="project" value="UniProtKB-KW"/>
</dbReference>
<evidence type="ECO:0000313" key="12">
    <source>
        <dbReference type="Proteomes" id="UP000825935"/>
    </source>
</evidence>
<dbReference type="PROSITE" id="PS00506">
    <property type="entry name" value="BETA_AMYLASE_1"/>
    <property type="match status" value="1"/>
</dbReference>
<keyword evidence="5 10" id="KW-0119">Carbohydrate metabolism</keyword>
<feature type="binding site" evidence="9">
    <location>
        <position position="418"/>
    </location>
    <ligand>
        <name>substrate</name>
    </ligand>
</feature>
<comment type="catalytic activity">
    <reaction evidence="1 10">
        <text>Hydrolysis of (1-&gt;4)-alpha-D-glucosidic linkages in polysaccharides so as to remove successive maltose units from the non-reducing ends of the chains.</text>
        <dbReference type="EC" id="3.2.1.2"/>
    </reaction>
</comment>
<dbReference type="Pfam" id="PF01373">
    <property type="entry name" value="Glyco_hydro_14"/>
    <property type="match status" value="1"/>
</dbReference>
<feature type="active site" description="Proton acceptor" evidence="8">
    <location>
        <position position="499"/>
    </location>
</feature>
<evidence type="ECO:0000256" key="10">
    <source>
        <dbReference type="RuleBase" id="RU000509"/>
    </source>
</evidence>
<name>A0A8T2SPT2_CERRI</name>
<proteinExistence type="inferred from homology"/>
<protein>
    <recommendedName>
        <fullName evidence="3 10">Beta-amylase</fullName>
        <ecNumber evidence="3 10">3.2.1.2</ecNumber>
    </recommendedName>
</protein>
<gene>
    <name evidence="11" type="ORF">KP509_19G057400</name>
</gene>
<accession>A0A8T2SPT2</accession>
<keyword evidence="6 10" id="KW-0326">Glycosidase</keyword>
<feature type="binding site" evidence="9">
    <location>
        <position position="217"/>
    </location>
    <ligand>
        <name>substrate</name>
    </ligand>
</feature>
<dbReference type="PANTHER" id="PTHR31352">
    <property type="entry name" value="BETA-AMYLASE 1, CHLOROPLASTIC"/>
    <property type="match status" value="1"/>
</dbReference>
<feature type="binding site" evidence="9">
    <location>
        <position position="460"/>
    </location>
    <ligand>
        <name>substrate</name>
    </ligand>
</feature>
<dbReference type="SUPFAM" id="SSF51445">
    <property type="entry name" value="(Trans)glycosidases"/>
    <property type="match status" value="1"/>
</dbReference>
<feature type="binding site" evidence="9">
    <location>
        <position position="209"/>
    </location>
    <ligand>
        <name>substrate</name>
    </ligand>
</feature>
<dbReference type="InterPro" id="IPR001371">
    <property type="entry name" value="Glyco_hydro_14B_pln"/>
</dbReference>
<evidence type="ECO:0000256" key="6">
    <source>
        <dbReference type="ARBA" id="ARBA00023295"/>
    </source>
</evidence>
<reference evidence="11" key="1">
    <citation type="submission" date="2021-08" db="EMBL/GenBank/DDBJ databases">
        <title>WGS assembly of Ceratopteris richardii.</title>
        <authorList>
            <person name="Marchant D.B."/>
            <person name="Chen G."/>
            <person name="Jenkins J."/>
            <person name="Shu S."/>
            <person name="Leebens-Mack J."/>
            <person name="Grimwood J."/>
            <person name="Schmutz J."/>
            <person name="Soltis P."/>
            <person name="Soltis D."/>
            <person name="Chen Z.-H."/>
        </authorList>
    </citation>
    <scope>NUCLEOTIDE SEQUENCE</scope>
    <source>
        <strain evidence="11">Whitten #5841</strain>
        <tissue evidence="11">Leaf</tissue>
    </source>
</reference>
<dbReference type="PANTHER" id="PTHR31352:SF31">
    <property type="entry name" value="BETA-AMYLASE 1, CHLOROPLASTIC"/>
    <property type="match status" value="1"/>
</dbReference>
<dbReference type="GO" id="GO:0016161">
    <property type="term" value="F:beta-amylase activity"/>
    <property type="evidence" value="ECO:0007669"/>
    <property type="project" value="UniProtKB-EC"/>
</dbReference>
<evidence type="ECO:0000256" key="1">
    <source>
        <dbReference type="ARBA" id="ARBA00000546"/>
    </source>
</evidence>
<keyword evidence="12" id="KW-1185">Reference proteome</keyword>
<evidence type="ECO:0000256" key="2">
    <source>
        <dbReference type="ARBA" id="ARBA00005652"/>
    </source>
</evidence>
<feature type="binding site" evidence="9">
    <location>
        <position position="413"/>
    </location>
    <ligand>
        <name>substrate</name>
    </ligand>
</feature>
<evidence type="ECO:0000256" key="3">
    <source>
        <dbReference type="ARBA" id="ARBA00012594"/>
    </source>
</evidence>
<dbReference type="Proteomes" id="UP000825935">
    <property type="component" value="Chromosome 19"/>
</dbReference>
<evidence type="ECO:0000256" key="7">
    <source>
        <dbReference type="ARBA" id="ARBA00023326"/>
    </source>
</evidence>
<dbReference type="InterPro" id="IPR018238">
    <property type="entry name" value="Glyco_hydro_14_CS"/>
</dbReference>
<evidence type="ECO:0000256" key="9">
    <source>
        <dbReference type="PIRSR" id="PIRSR601554-2"/>
    </source>
</evidence>
<keyword evidence="4 10" id="KW-0378">Hydrolase</keyword>
<keyword evidence="7 10" id="KW-0624">Polysaccharide degradation</keyword>
<dbReference type="OMA" id="CMSTEGN"/>
<feature type="active site" description="Proton donor" evidence="8">
    <location>
        <position position="301"/>
    </location>
</feature>
<dbReference type="InterPro" id="IPR001554">
    <property type="entry name" value="Glyco_hydro_14"/>
</dbReference>
<organism evidence="11 12">
    <name type="scientific">Ceratopteris richardii</name>
    <name type="common">Triangle waterfern</name>
    <dbReference type="NCBI Taxonomy" id="49495"/>
    <lineage>
        <taxon>Eukaryota</taxon>
        <taxon>Viridiplantae</taxon>
        <taxon>Streptophyta</taxon>
        <taxon>Embryophyta</taxon>
        <taxon>Tracheophyta</taxon>
        <taxon>Polypodiopsida</taxon>
        <taxon>Polypodiidae</taxon>
        <taxon>Polypodiales</taxon>
        <taxon>Pteridineae</taxon>
        <taxon>Pteridaceae</taxon>
        <taxon>Parkerioideae</taxon>
        <taxon>Ceratopteris</taxon>
    </lineage>
</organism>
<comment type="caution">
    <text evidence="11">The sequence shown here is derived from an EMBL/GenBank/DDBJ whole genome shotgun (WGS) entry which is preliminary data.</text>
</comment>
<sequence>MAFPSTTISGSLYGSSSESMRSMWPDIFYKSSPVRKGIQGFGTDSFHGFGNLEGSALCASPFSISCDEWRKKKDPISLTSAVLWSSSEPSFISGDKLFEFHEVSDGIINKKEYMYIETSTSRGTSGGVPVYVMLPLDSVNSNSTLNRPRAMNASMRALKAAGVEGIMVDIWWGIVEMEGPELYNWGGYREIMALAREHGLKVQAVMSFHQCGGNVGDCCWIPLPQWVRKEIDANPDLVYTDKDGRRNYEYLSLGCDTLPVLNGRTPVLAYTDFMRNFRDEFSDYLGDVIVEIQVGLGPAGELRYPAYPEMNNTWQFPGIGEFQCYDKYMLANLQACARQVGQVDWGKGGPHDAGHYKQFPYDTGFFHKDGSWNTPYGEFFLEWYSGNLLQHGERILSAAESIFRGTGAKLSGKVAGIHWHYGSSSHPAELTAGYYNTRMRDGYLPIACMFGRHGVTLNFTCFEMRDEEQCPFSARCSPEGLLRQVTLAARNANVPLAGENALMRFDEGAHNQVVKNSRLTCLQDNLADIYEPMCSFTFLRMSEQLFQSDNWHHFVQFVQQMAEGRSFHPWEETNYAIESQVHATQLLIHEAEAAMMFK</sequence>
<dbReference type="InterPro" id="IPR017853">
    <property type="entry name" value="GH"/>
</dbReference>
<dbReference type="EMBL" id="CM035424">
    <property type="protein sequence ID" value="KAH7352668.1"/>
    <property type="molecule type" value="Genomic_DNA"/>
</dbReference>
<feature type="binding site" evidence="9">
    <location>
        <position position="169"/>
    </location>
    <ligand>
        <name>substrate</name>
    </ligand>
</feature>
<comment type="similarity">
    <text evidence="2 10">Belongs to the glycosyl hydrolase 14 family.</text>
</comment>
<dbReference type="PRINTS" id="PR00750">
    <property type="entry name" value="BETAAMYLASE"/>
</dbReference>
<evidence type="ECO:0000313" key="11">
    <source>
        <dbReference type="EMBL" id="KAH7352668.1"/>
    </source>
</evidence>
<evidence type="ECO:0000256" key="4">
    <source>
        <dbReference type="ARBA" id="ARBA00022801"/>
    </source>
</evidence>
<dbReference type="OrthoDB" id="1660156at2759"/>